<dbReference type="Proteomes" id="UP000824998">
    <property type="component" value="Unassembled WGS sequence"/>
</dbReference>
<keyword evidence="6" id="KW-1185">Reference proteome</keyword>
<comment type="similarity">
    <text evidence="3">Belongs to the AAA ATPase family.</text>
</comment>
<protein>
    <submittedName>
        <fullName evidence="5">P-loop containing nucleoside triphosphate hydrolase protein</fullName>
    </submittedName>
</protein>
<evidence type="ECO:0000256" key="1">
    <source>
        <dbReference type="ARBA" id="ARBA00022741"/>
    </source>
</evidence>
<dbReference type="EMBL" id="MU251368">
    <property type="protein sequence ID" value="KAG9238557.1"/>
    <property type="molecule type" value="Genomic_DNA"/>
</dbReference>
<gene>
    <name evidence="5" type="ORF">BJ875DRAFT_32415</name>
</gene>
<evidence type="ECO:0000259" key="4">
    <source>
        <dbReference type="SMART" id="SM00382"/>
    </source>
</evidence>
<keyword evidence="5" id="KW-0378">Hydrolase</keyword>
<dbReference type="SUPFAM" id="SSF52540">
    <property type="entry name" value="P-loop containing nucleoside triphosphate hydrolases"/>
    <property type="match status" value="1"/>
</dbReference>
<evidence type="ECO:0000256" key="3">
    <source>
        <dbReference type="RuleBase" id="RU003651"/>
    </source>
</evidence>
<dbReference type="PANTHER" id="PTHR45991:SF1">
    <property type="entry name" value="PACHYTENE CHECKPOINT PROTEIN 2 HOMOLOG"/>
    <property type="match status" value="1"/>
</dbReference>
<reference evidence="5" key="1">
    <citation type="journal article" date="2021" name="IMA Fungus">
        <title>Genomic characterization of three marine fungi, including Emericellopsis atlantica sp. nov. with signatures of a generalist lifestyle and marine biomass degradation.</title>
        <authorList>
            <person name="Hagestad O.C."/>
            <person name="Hou L."/>
            <person name="Andersen J.H."/>
            <person name="Hansen E.H."/>
            <person name="Altermark B."/>
            <person name="Li C."/>
            <person name="Kuhnert E."/>
            <person name="Cox R.J."/>
            <person name="Crous P.W."/>
            <person name="Spatafora J.W."/>
            <person name="Lail K."/>
            <person name="Amirebrahimi M."/>
            <person name="Lipzen A."/>
            <person name="Pangilinan J."/>
            <person name="Andreopoulos W."/>
            <person name="Hayes R.D."/>
            <person name="Ng V."/>
            <person name="Grigoriev I.V."/>
            <person name="Jackson S.A."/>
            <person name="Sutton T.D.S."/>
            <person name="Dobson A.D.W."/>
            <person name="Rama T."/>
        </authorList>
    </citation>
    <scope>NUCLEOTIDE SEQUENCE</scope>
    <source>
        <strain evidence="5">TRa018bII</strain>
    </source>
</reference>
<dbReference type="GO" id="GO:0005634">
    <property type="term" value="C:nucleus"/>
    <property type="evidence" value="ECO:0007669"/>
    <property type="project" value="TreeGrafter"/>
</dbReference>
<dbReference type="InterPro" id="IPR027417">
    <property type="entry name" value="P-loop_NTPase"/>
</dbReference>
<dbReference type="InterPro" id="IPR003960">
    <property type="entry name" value="ATPase_AAA_CS"/>
</dbReference>
<sequence>MEEQLRAQLASAALVFQINDDLLAGYHNAIVWLGDLHTWCKESLTCLKVIEFEGPILHNKYYTTAAKTSIDLHLYELFEQDGLPKETKRLPQTEEYLMPNVEFDGIWESLVFDTDCKSDLIWKVANMERAMQRSNNPNRKKDRIILLYGPSGTGKSSLCQAVAQKISIRFTARYSVTKLIEIATATLLSKYFSESAKIVEEIFKYLARTCRDNPDEFYAVVINEVESVTMSRHKGLMQGESQDTLRATNALLTGLDRLKCSPNIIVLCTSNMMECMDAAFLSRCCTTFAINPPARASKYAILRDQLQKLIDEDNITHTQEIPLFEGAIEQQIAGDDKSGRRLLDIVDLIQAITQNSVGGRENSARFLSRLPEEAIELFLRQEECTLEMTYTFMERLLRAGQDNALDTDDSWGYEKVDERNVVTKDDELLSTEVRLKGGNKRKRFRVTINGDVFEAHEELSKYLANISKRSRK</sequence>
<evidence type="ECO:0000256" key="2">
    <source>
        <dbReference type="ARBA" id="ARBA00022840"/>
    </source>
</evidence>
<keyword evidence="2 3" id="KW-0067">ATP-binding</keyword>
<name>A0A9P8C9K7_9HELO</name>
<evidence type="ECO:0000313" key="6">
    <source>
        <dbReference type="Proteomes" id="UP000824998"/>
    </source>
</evidence>
<dbReference type="GO" id="GO:0007131">
    <property type="term" value="P:reciprocal meiotic recombination"/>
    <property type="evidence" value="ECO:0007669"/>
    <property type="project" value="TreeGrafter"/>
</dbReference>
<dbReference type="GO" id="GO:0005524">
    <property type="term" value="F:ATP binding"/>
    <property type="evidence" value="ECO:0007669"/>
    <property type="project" value="UniProtKB-KW"/>
</dbReference>
<dbReference type="InterPro" id="IPR003593">
    <property type="entry name" value="AAA+_ATPase"/>
</dbReference>
<evidence type="ECO:0000313" key="5">
    <source>
        <dbReference type="EMBL" id="KAG9238557.1"/>
    </source>
</evidence>
<dbReference type="SMART" id="SM00382">
    <property type="entry name" value="AAA"/>
    <property type="match status" value="1"/>
</dbReference>
<comment type="caution">
    <text evidence="5">The sequence shown here is derived from an EMBL/GenBank/DDBJ whole genome shotgun (WGS) entry which is preliminary data.</text>
</comment>
<feature type="domain" description="AAA+ ATPase" evidence="4">
    <location>
        <begin position="141"/>
        <end position="271"/>
    </location>
</feature>
<dbReference type="InterPro" id="IPR044539">
    <property type="entry name" value="Pch2-like"/>
</dbReference>
<dbReference type="Pfam" id="PF00004">
    <property type="entry name" value="AAA"/>
    <property type="match status" value="1"/>
</dbReference>
<keyword evidence="1 3" id="KW-0547">Nucleotide-binding</keyword>
<organism evidence="5 6">
    <name type="scientific">Amylocarpus encephaloides</name>
    <dbReference type="NCBI Taxonomy" id="45428"/>
    <lineage>
        <taxon>Eukaryota</taxon>
        <taxon>Fungi</taxon>
        <taxon>Dikarya</taxon>
        <taxon>Ascomycota</taxon>
        <taxon>Pezizomycotina</taxon>
        <taxon>Leotiomycetes</taxon>
        <taxon>Helotiales</taxon>
        <taxon>Helotiales incertae sedis</taxon>
        <taxon>Amylocarpus</taxon>
    </lineage>
</organism>
<dbReference type="PANTHER" id="PTHR45991">
    <property type="entry name" value="PACHYTENE CHECKPOINT PROTEIN 2"/>
    <property type="match status" value="1"/>
</dbReference>
<dbReference type="InterPro" id="IPR003959">
    <property type="entry name" value="ATPase_AAA_core"/>
</dbReference>
<dbReference type="Gene3D" id="3.40.50.300">
    <property type="entry name" value="P-loop containing nucleotide triphosphate hydrolases"/>
    <property type="match status" value="1"/>
</dbReference>
<accession>A0A9P8C9K7</accession>
<proteinExistence type="inferred from homology"/>
<dbReference type="AlphaFoldDB" id="A0A9P8C9K7"/>
<dbReference type="GO" id="GO:0005694">
    <property type="term" value="C:chromosome"/>
    <property type="evidence" value="ECO:0007669"/>
    <property type="project" value="TreeGrafter"/>
</dbReference>
<dbReference type="OrthoDB" id="5925at2759"/>
<dbReference type="GO" id="GO:0051598">
    <property type="term" value="P:meiotic recombination checkpoint signaling"/>
    <property type="evidence" value="ECO:0007669"/>
    <property type="project" value="TreeGrafter"/>
</dbReference>
<dbReference type="GO" id="GO:0016887">
    <property type="term" value="F:ATP hydrolysis activity"/>
    <property type="evidence" value="ECO:0007669"/>
    <property type="project" value="InterPro"/>
</dbReference>
<dbReference type="PROSITE" id="PS00674">
    <property type="entry name" value="AAA"/>
    <property type="match status" value="1"/>
</dbReference>